<sequence length="74" mass="8332">MEKEIEPLTINGSRIFDTIGDLAKAMRTTRDNANSILSMPGSPYAPIPGRKKPIYVEYKVAEFLGKITKYKPKM</sequence>
<comment type="caution">
    <text evidence="1">The sequence shown here is derived from an EMBL/GenBank/DDBJ whole genome shotgun (WGS) entry which is preliminary data.</text>
</comment>
<organism evidence="1 2">
    <name type="scientific">Fructobacillus cardui</name>
    <dbReference type="NCBI Taxonomy" id="2893170"/>
    <lineage>
        <taxon>Bacteria</taxon>
        <taxon>Bacillati</taxon>
        <taxon>Bacillota</taxon>
        <taxon>Bacilli</taxon>
        <taxon>Lactobacillales</taxon>
        <taxon>Lactobacillaceae</taxon>
        <taxon>Fructobacillus</taxon>
    </lineage>
</organism>
<keyword evidence="2" id="KW-1185">Reference proteome</keyword>
<name>A0ABM9MVR4_9LACO</name>
<protein>
    <recommendedName>
        <fullName evidence="3">DNA-binding protein</fullName>
    </recommendedName>
</protein>
<reference evidence="1 2" key="1">
    <citation type="submission" date="2023-10" db="EMBL/GenBank/DDBJ databases">
        <authorList>
            <person name="Botero Cardona J."/>
        </authorList>
    </citation>
    <scope>NUCLEOTIDE SEQUENCE [LARGE SCALE GENOMIC DNA]</scope>
    <source>
        <strain evidence="1 2">R-82641</strain>
    </source>
</reference>
<dbReference type="RefSeq" id="WP_338348008.1">
    <property type="nucleotide sequence ID" value="NZ_CAUZLY010000007.1"/>
</dbReference>
<dbReference type="Proteomes" id="UP001314200">
    <property type="component" value="Unassembled WGS sequence"/>
</dbReference>
<dbReference type="EMBL" id="CAUZLY010000007">
    <property type="protein sequence ID" value="CAK1243518.1"/>
    <property type="molecule type" value="Genomic_DNA"/>
</dbReference>
<gene>
    <name evidence="1" type="ORF">R82641_BJNNKPBH_00876</name>
</gene>
<evidence type="ECO:0008006" key="3">
    <source>
        <dbReference type="Google" id="ProtNLM"/>
    </source>
</evidence>
<evidence type="ECO:0000313" key="2">
    <source>
        <dbReference type="Proteomes" id="UP001314200"/>
    </source>
</evidence>
<accession>A0ABM9MVR4</accession>
<proteinExistence type="predicted"/>
<evidence type="ECO:0000313" key="1">
    <source>
        <dbReference type="EMBL" id="CAK1243518.1"/>
    </source>
</evidence>